<evidence type="ECO:0000256" key="6">
    <source>
        <dbReference type="ARBA" id="ARBA00022967"/>
    </source>
</evidence>
<dbReference type="InterPro" id="IPR008995">
    <property type="entry name" value="Mo/tungstate-bd_C_term_dom"/>
</dbReference>
<dbReference type="AlphaFoldDB" id="A0A2N7WW03"/>
<keyword evidence="1" id="KW-0813">Transport</keyword>
<keyword evidence="2" id="KW-1003">Cell membrane</keyword>
<dbReference type="Pfam" id="PF00005">
    <property type="entry name" value="ABC_tran"/>
    <property type="match status" value="1"/>
</dbReference>
<evidence type="ECO:0000256" key="5">
    <source>
        <dbReference type="ARBA" id="ARBA00022840"/>
    </source>
</evidence>
<dbReference type="Pfam" id="PF08402">
    <property type="entry name" value="TOBE_2"/>
    <property type="match status" value="1"/>
</dbReference>
<evidence type="ECO:0000313" key="10">
    <source>
        <dbReference type="EMBL" id="PMS33521.1"/>
    </source>
</evidence>
<protein>
    <submittedName>
        <fullName evidence="10">ABC transporter ATP-binding protein</fullName>
    </submittedName>
    <submittedName>
        <fullName evidence="9">Vitamin B12 import ATP-binding protein BtuD</fullName>
    </submittedName>
</protein>
<feature type="domain" description="ABC transporter" evidence="8">
    <location>
        <begin position="21"/>
        <end position="252"/>
    </location>
</feature>
<evidence type="ECO:0000313" key="9">
    <source>
        <dbReference type="EMBL" id="CAB3680592.1"/>
    </source>
</evidence>
<dbReference type="Proteomes" id="UP000494205">
    <property type="component" value="Unassembled WGS sequence"/>
</dbReference>
<accession>A0A2N7WW03</accession>
<organism evidence="9 12">
    <name type="scientific">Paraburkholderia rhynchosiae</name>
    <dbReference type="NCBI Taxonomy" id="487049"/>
    <lineage>
        <taxon>Bacteria</taxon>
        <taxon>Pseudomonadati</taxon>
        <taxon>Pseudomonadota</taxon>
        <taxon>Betaproteobacteria</taxon>
        <taxon>Burkholderiales</taxon>
        <taxon>Burkholderiaceae</taxon>
        <taxon>Paraburkholderia</taxon>
    </lineage>
</organism>
<sequence length="365" mass="39264">MKLASVVVPPSASAPAASVPITLTQCAKTFRGTRVLEPLDLHIEPGETLVLLGPSGCGKTTTLRMIAGLETPDAGGRIAFGDDDVTALPIEKRQVGMVFQNYALFPNLNVRGNIGYGLKIKRVPVGTARQRIDELLDMMRLTAHADKPIDQLSGGQRQRVALARALAVQPRVLLLDEPLTALDARLRDALRSEMNTLLRELGITTVYVTHDQAEAMELGDRIVVMSEGRIEQIGSPRDIYYRPANRTVAQFVGTINRLAGERRGGMLNTTGGAVPLPSSHVHSSAEAVSAHEIFFRPEDAFLADLARAQLRGYIETSAFLGERTRLTIRGAAPDALLIDVAGRVELARGTVVGISIGQDALIALS</sequence>
<dbReference type="RefSeq" id="WP_102630712.1">
    <property type="nucleotide sequence ID" value="NZ_CADIJZ010000008.1"/>
</dbReference>
<reference evidence="9 12" key="2">
    <citation type="submission" date="2020-04" db="EMBL/GenBank/DDBJ databases">
        <authorList>
            <person name="De Canck E."/>
        </authorList>
    </citation>
    <scope>NUCLEOTIDE SEQUENCE [LARGE SCALE GENOMIC DNA]</scope>
    <source>
        <strain evidence="9 12">LMG 27174</strain>
    </source>
</reference>
<evidence type="ECO:0000256" key="7">
    <source>
        <dbReference type="ARBA" id="ARBA00023136"/>
    </source>
</evidence>
<dbReference type="SMART" id="SM00382">
    <property type="entry name" value="AAA"/>
    <property type="match status" value="1"/>
</dbReference>
<dbReference type="InterPro" id="IPR013611">
    <property type="entry name" value="Transp-assoc_OB_typ2"/>
</dbReference>
<keyword evidence="4" id="KW-0547">Nucleotide-binding</keyword>
<dbReference type="EMBL" id="PNXY01000002">
    <property type="protein sequence ID" value="PMS33521.1"/>
    <property type="molecule type" value="Genomic_DNA"/>
</dbReference>
<dbReference type="OrthoDB" id="5298774at2"/>
<keyword evidence="6" id="KW-1278">Translocase</keyword>
<dbReference type="Gene3D" id="3.40.50.300">
    <property type="entry name" value="P-loop containing nucleotide triphosphate hydrolases"/>
    <property type="match status" value="1"/>
</dbReference>
<dbReference type="GO" id="GO:0022857">
    <property type="term" value="F:transmembrane transporter activity"/>
    <property type="evidence" value="ECO:0007669"/>
    <property type="project" value="InterPro"/>
</dbReference>
<name>A0A2N7WW03_9BURK</name>
<dbReference type="InterPro" id="IPR017871">
    <property type="entry name" value="ABC_transporter-like_CS"/>
</dbReference>
<evidence type="ECO:0000313" key="12">
    <source>
        <dbReference type="Proteomes" id="UP000494205"/>
    </source>
</evidence>
<dbReference type="InterPro" id="IPR027417">
    <property type="entry name" value="P-loop_NTPase"/>
</dbReference>
<dbReference type="FunFam" id="3.40.50.300:FF:000425">
    <property type="entry name" value="Probable ABC transporter, ATP-binding subunit"/>
    <property type="match status" value="1"/>
</dbReference>
<dbReference type="PROSITE" id="PS50893">
    <property type="entry name" value="ABC_TRANSPORTER_2"/>
    <property type="match status" value="1"/>
</dbReference>
<keyword evidence="3" id="KW-0997">Cell inner membrane</keyword>
<proteinExistence type="predicted"/>
<evidence type="ECO:0000313" key="11">
    <source>
        <dbReference type="Proteomes" id="UP000235659"/>
    </source>
</evidence>
<keyword evidence="11" id="KW-1185">Reference proteome</keyword>
<dbReference type="InterPro" id="IPR003593">
    <property type="entry name" value="AAA+_ATPase"/>
</dbReference>
<keyword evidence="5 9" id="KW-0067">ATP-binding</keyword>
<dbReference type="GO" id="GO:0005524">
    <property type="term" value="F:ATP binding"/>
    <property type="evidence" value="ECO:0007669"/>
    <property type="project" value="UniProtKB-KW"/>
</dbReference>
<dbReference type="GO" id="GO:0015697">
    <property type="term" value="P:quaternary ammonium group transport"/>
    <property type="evidence" value="ECO:0007669"/>
    <property type="project" value="UniProtKB-ARBA"/>
</dbReference>
<dbReference type="PANTHER" id="PTHR43875:SF15">
    <property type="entry name" value="TREHALOSE IMPORT ATP-BINDING PROTEIN SUGC"/>
    <property type="match status" value="1"/>
</dbReference>
<dbReference type="EMBL" id="CADIJZ010000008">
    <property type="protein sequence ID" value="CAB3680592.1"/>
    <property type="molecule type" value="Genomic_DNA"/>
</dbReference>
<dbReference type="PANTHER" id="PTHR43875">
    <property type="entry name" value="MALTODEXTRIN IMPORT ATP-BINDING PROTEIN MSMX"/>
    <property type="match status" value="1"/>
</dbReference>
<evidence type="ECO:0000256" key="4">
    <source>
        <dbReference type="ARBA" id="ARBA00022741"/>
    </source>
</evidence>
<dbReference type="SUPFAM" id="SSF52540">
    <property type="entry name" value="P-loop containing nucleoside triphosphate hydrolases"/>
    <property type="match status" value="1"/>
</dbReference>
<evidence type="ECO:0000259" key="8">
    <source>
        <dbReference type="PROSITE" id="PS50893"/>
    </source>
</evidence>
<dbReference type="GO" id="GO:0055052">
    <property type="term" value="C:ATP-binding cassette (ABC) transporter complex, substrate-binding subunit-containing"/>
    <property type="evidence" value="ECO:0007669"/>
    <property type="project" value="TreeGrafter"/>
</dbReference>
<reference evidence="10 11" key="1">
    <citation type="submission" date="2018-01" db="EMBL/GenBank/DDBJ databases">
        <title>Whole genome analyses suggest that Burkholderia sensu lato contains two further novel genera in the rhizoxinica-symbiotica group Mycetohabitans gen. nov., and Trinickia gen. nov.: implications for the evolution of diazotrophy and nodulation in the Burkholderiaceae.</title>
        <authorList>
            <person name="Estrada-de los Santos P."/>
            <person name="Palmer M."/>
            <person name="Chavez-Ramirez B."/>
            <person name="Beukes C."/>
            <person name="Steenkamp E.T."/>
            <person name="Hirsch A.M."/>
            <person name="Manyaka P."/>
            <person name="Maluk M."/>
            <person name="Lafos M."/>
            <person name="Crook M."/>
            <person name="Gross E."/>
            <person name="Simon M.F."/>
            <person name="Bueno dos Reis Junior F."/>
            <person name="Poole P.S."/>
            <person name="Venter S.N."/>
            <person name="James E.K."/>
        </authorList>
    </citation>
    <scope>NUCLEOTIDE SEQUENCE [LARGE SCALE GENOMIC DNA]</scope>
    <source>
        <strain evidence="10 11">WSM 3937</strain>
    </source>
</reference>
<gene>
    <name evidence="9" type="primary">btuD_9</name>
    <name evidence="10" type="ORF">C0Z16_02765</name>
    <name evidence="9" type="ORF">LMG27174_02641</name>
</gene>
<evidence type="ECO:0000256" key="1">
    <source>
        <dbReference type="ARBA" id="ARBA00022448"/>
    </source>
</evidence>
<evidence type="ECO:0000256" key="3">
    <source>
        <dbReference type="ARBA" id="ARBA00022519"/>
    </source>
</evidence>
<evidence type="ECO:0000256" key="2">
    <source>
        <dbReference type="ARBA" id="ARBA00022475"/>
    </source>
</evidence>
<keyword evidence="7" id="KW-0472">Membrane</keyword>
<dbReference type="PROSITE" id="PS00211">
    <property type="entry name" value="ABC_TRANSPORTER_1"/>
    <property type="match status" value="1"/>
</dbReference>
<dbReference type="InterPro" id="IPR003439">
    <property type="entry name" value="ABC_transporter-like_ATP-bd"/>
</dbReference>
<dbReference type="InterPro" id="IPR047641">
    <property type="entry name" value="ABC_transpr_MalK/UgpC-like"/>
</dbReference>
<dbReference type="Proteomes" id="UP000235659">
    <property type="component" value="Unassembled WGS sequence"/>
</dbReference>
<dbReference type="GO" id="GO:0016887">
    <property type="term" value="F:ATP hydrolysis activity"/>
    <property type="evidence" value="ECO:0007669"/>
    <property type="project" value="InterPro"/>
</dbReference>
<dbReference type="SUPFAM" id="SSF50331">
    <property type="entry name" value="MOP-like"/>
    <property type="match status" value="1"/>
</dbReference>